<accession>A0AA86SU66</accession>
<keyword evidence="2" id="KW-1185">Reference proteome</keyword>
<dbReference type="Gramene" id="rna-AYBTSS11_LOCUS24880">
    <property type="protein sequence ID" value="CAJ1972823.1"/>
    <property type="gene ID" value="gene-AYBTSS11_LOCUS24880"/>
</dbReference>
<name>A0AA86SU66_9FABA</name>
<dbReference type="AlphaFoldDB" id="A0AA86SU66"/>
<organism evidence="1 2">
    <name type="scientific">Sphenostylis stenocarpa</name>
    <dbReference type="NCBI Taxonomy" id="92480"/>
    <lineage>
        <taxon>Eukaryota</taxon>
        <taxon>Viridiplantae</taxon>
        <taxon>Streptophyta</taxon>
        <taxon>Embryophyta</taxon>
        <taxon>Tracheophyta</taxon>
        <taxon>Spermatophyta</taxon>
        <taxon>Magnoliopsida</taxon>
        <taxon>eudicotyledons</taxon>
        <taxon>Gunneridae</taxon>
        <taxon>Pentapetalae</taxon>
        <taxon>rosids</taxon>
        <taxon>fabids</taxon>
        <taxon>Fabales</taxon>
        <taxon>Fabaceae</taxon>
        <taxon>Papilionoideae</taxon>
        <taxon>50 kb inversion clade</taxon>
        <taxon>NPAAA clade</taxon>
        <taxon>indigoferoid/millettioid clade</taxon>
        <taxon>Phaseoleae</taxon>
        <taxon>Sphenostylis</taxon>
    </lineage>
</organism>
<sequence length="62" mass="7222">MKYNSIWFKVLTLSHNGNGSYAVVLGTELQKVVGDGMEMRRKSVKWRESRGTELGEEYERNR</sequence>
<dbReference type="EMBL" id="OY731405">
    <property type="protein sequence ID" value="CAJ1972823.1"/>
    <property type="molecule type" value="Genomic_DNA"/>
</dbReference>
<gene>
    <name evidence="1" type="ORF">AYBTSS11_LOCUS24880</name>
</gene>
<protein>
    <submittedName>
        <fullName evidence="1">Uncharacterized protein</fullName>
    </submittedName>
</protein>
<proteinExistence type="predicted"/>
<evidence type="ECO:0000313" key="1">
    <source>
        <dbReference type="EMBL" id="CAJ1972823.1"/>
    </source>
</evidence>
<evidence type="ECO:0000313" key="2">
    <source>
        <dbReference type="Proteomes" id="UP001189624"/>
    </source>
</evidence>
<dbReference type="Proteomes" id="UP001189624">
    <property type="component" value="Chromosome 8"/>
</dbReference>
<reference evidence="1" key="1">
    <citation type="submission" date="2023-10" db="EMBL/GenBank/DDBJ databases">
        <authorList>
            <person name="Domelevo Entfellner J.-B."/>
        </authorList>
    </citation>
    <scope>NUCLEOTIDE SEQUENCE</scope>
</reference>